<protein>
    <recommendedName>
        <fullName evidence="1">Siphovirus-type tail component RIFT-related domain-containing protein</fullName>
    </recommendedName>
</protein>
<sequence>MANTLDLIIDTIRGERIALSETRTKVINFEIESPDPIHTQIERDGINGFLDAGTTFGGRTMRGVFYFDGYDVYDYRLRRNLIYRIFDSAEPFYLTESHLPDRRWLVKVASKYSVEQQYKHGFFEVEFVSPSPYAESIGLPSDDFTFDGLWEFGMGIPYDDFSYEHTTRSFSIWNLGDITVDSRNYIEYMQPLTIQYVGASSGLTMTNRTTGDMWRYNGTSATADVITLEGDRSRKNGTSIYGQTNRGRLRLDPGKNKFEITGTNGDFRILFDFRFLYI</sequence>
<dbReference type="RefSeq" id="WP_095218456.1">
    <property type="nucleotide sequence ID" value="NZ_NPBJ01000013.1"/>
</dbReference>
<proteinExistence type="predicted"/>
<organism evidence="2 3">
    <name type="scientific">Terribacillus saccharophilus</name>
    <dbReference type="NCBI Taxonomy" id="361277"/>
    <lineage>
        <taxon>Bacteria</taxon>
        <taxon>Bacillati</taxon>
        <taxon>Bacillota</taxon>
        <taxon>Bacilli</taxon>
        <taxon>Bacillales</taxon>
        <taxon>Bacillaceae</taxon>
        <taxon>Terribacillus</taxon>
    </lineage>
</organism>
<gene>
    <name evidence="2" type="ORF">CHH48_07185</name>
</gene>
<reference evidence="2 3" key="1">
    <citation type="submission" date="2017-07" db="EMBL/GenBank/DDBJ databases">
        <title>Isolation and whole genome analysis of endospore-forming bacteria from heroin.</title>
        <authorList>
            <person name="Kalinowski J."/>
            <person name="Ahrens B."/>
            <person name="Al-Dilaimi A."/>
            <person name="Winkler A."/>
            <person name="Wibberg D."/>
            <person name="Schleenbecker U."/>
            <person name="Ruckert C."/>
            <person name="Wolfel R."/>
            <person name="Grass G."/>
        </authorList>
    </citation>
    <scope>NUCLEOTIDE SEQUENCE [LARGE SCALE GENOMIC DNA]</scope>
    <source>
        <strain evidence="2 3">7517-1</strain>
    </source>
</reference>
<name>A0ABX4H092_9BACI</name>
<keyword evidence="3" id="KW-1185">Reference proteome</keyword>
<dbReference type="EMBL" id="NPBJ01000013">
    <property type="protein sequence ID" value="PAE00543.1"/>
    <property type="molecule type" value="Genomic_DNA"/>
</dbReference>
<feature type="domain" description="Siphovirus-type tail component RIFT-related" evidence="1">
    <location>
        <begin position="14"/>
        <end position="128"/>
    </location>
</feature>
<dbReference type="InterPro" id="IPR008841">
    <property type="entry name" value="Siphovirus-type_tail_N"/>
</dbReference>
<accession>A0ABX4H092</accession>
<dbReference type="Pfam" id="PF05709">
    <property type="entry name" value="Sipho_tail"/>
    <property type="match status" value="1"/>
</dbReference>
<evidence type="ECO:0000313" key="2">
    <source>
        <dbReference type="EMBL" id="PAE00543.1"/>
    </source>
</evidence>
<evidence type="ECO:0000313" key="3">
    <source>
        <dbReference type="Proteomes" id="UP000216852"/>
    </source>
</evidence>
<dbReference type="Gene3D" id="2.40.30.200">
    <property type="match status" value="1"/>
</dbReference>
<comment type="caution">
    <text evidence="2">The sequence shown here is derived from an EMBL/GenBank/DDBJ whole genome shotgun (WGS) entry which is preliminary data.</text>
</comment>
<evidence type="ECO:0000259" key="1">
    <source>
        <dbReference type="Pfam" id="PF05709"/>
    </source>
</evidence>
<dbReference type="Proteomes" id="UP000216852">
    <property type="component" value="Unassembled WGS sequence"/>
</dbReference>